<comment type="caution">
    <text evidence="6">The sequence shown here is derived from an EMBL/GenBank/DDBJ whole genome shotgun (WGS) entry which is preliminary data.</text>
</comment>
<feature type="transmembrane region" description="Helical" evidence="3">
    <location>
        <begin position="147"/>
        <end position="171"/>
    </location>
</feature>
<feature type="transmembrane region" description="Helical" evidence="3">
    <location>
        <begin position="84"/>
        <end position="105"/>
    </location>
</feature>
<dbReference type="PANTHER" id="PTHR23028">
    <property type="entry name" value="ACETYLTRANSFERASE"/>
    <property type="match status" value="1"/>
</dbReference>
<feature type="transmembrane region" description="Helical" evidence="3">
    <location>
        <begin position="365"/>
        <end position="387"/>
    </location>
</feature>
<dbReference type="Pfam" id="PF01757">
    <property type="entry name" value="Acyl_transf_3"/>
    <property type="match status" value="1"/>
</dbReference>
<dbReference type="EMBL" id="FNOS01000004">
    <property type="protein sequence ID" value="SDX92803.1"/>
    <property type="molecule type" value="Genomic_DNA"/>
</dbReference>
<keyword evidence="6" id="KW-0808">Transferase</keyword>
<feature type="domain" description="Acyltransferase 3" evidence="4">
    <location>
        <begin position="20"/>
        <end position="348"/>
    </location>
</feature>
<feature type="transmembrane region" description="Helical" evidence="3">
    <location>
        <begin position="334"/>
        <end position="353"/>
    </location>
</feature>
<feature type="transmembrane region" description="Helical" evidence="3">
    <location>
        <begin position="267"/>
        <end position="289"/>
    </location>
</feature>
<evidence type="ECO:0000256" key="2">
    <source>
        <dbReference type="ARBA" id="ARBA00007400"/>
    </source>
</evidence>
<evidence type="ECO:0000313" key="6">
    <source>
        <dbReference type="EMBL" id="SDX92803.1"/>
    </source>
</evidence>
<feature type="transmembrane region" description="Helical" evidence="3">
    <location>
        <begin position="301"/>
        <end position="322"/>
    </location>
</feature>
<evidence type="ECO:0000259" key="5">
    <source>
        <dbReference type="Pfam" id="PF19040"/>
    </source>
</evidence>
<feature type="transmembrane region" description="Helical" evidence="3">
    <location>
        <begin position="21"/>
        <end position="38"/>
    </location>
</feature>
<dbReference type="RefSeq" id="WP_093107013.1">
    <property type="nucleotide sequence ID" value="NZ_FNOS01000004.1"/>
</dbReference>
<dbReference type="InterPro" id="IPR043968">
    <property type="entry name" value="SGNH"/>
</dbReference>
<feature type="transmembrane region" description="Helical" evidence="3">
    <location>
        <begin position="183"/>
        <end position="202"/>
    </location>
</feature>
<feature type="transmembrane region" description="Helical" evidence="3">
    <location>
        <begin position="44"/>
        <end position="63"/>
    </location>
</feature>
<evidence type="ECO:0000313" key="7">
    <source>
        <dbReference type="Proteomes" id="UP000198647"/>
    </source>
</evidence>
<dbReference type="Pfam" id="PF19040">
    <property type="entry name" value="SGNH"/>
    <property type="match status" value="1"/>
</dbReference>
<evidence type="ECO:0000259" key="4">
    <source>
        <dbReference type="Pfam" id="PF01757"/>
    </source>
</evidence>
<evidence type="ECO:0000256" key="3">
    <source>
        <dbReference type="SAM" id="Phobius"/>
    </source>
</evidence>
<reference evidence="6 7" key="1">
    <citation type="submission" date="2016-10" db="EMBL/GenBank/DDBJ databases">
        <authorList>
            <person name="Varghese N."/>
            <person name="Submissions S."/>
        </authorList>
    </citation>
    <scope>NUCLEOTIDE SEQUENCE [LARGE SCALE GENOMIC DNA]</scope>
    <source>
        <strain evidence="6 7">DSM 20748</strain>
    </source>
</reference>
<dbReference type="Proteomes" id="UP000198647">
    <property type="component" value="Unassembled WGS sequence"/>
</dbReference>
<comment type="similarity">
    <text evidence="2">Belongs to the acyltransferase 3 family.</text>
</comment>
<keyword evidence="3" id="KW-0812">Transmembrane</keyword>
<keyword evidence="3" id="KW-0472">Membrane</keyword>
<feature type="transmembrane region" description="Helical" evidence="3">
    <location>
        <begin position="240"/>
        <end position="261"/>
    </location>
</feature>
<proteinExistence type="inferred from homology"/>
<keyword evidence="6" id="KW-0012">Acyltransferase</keyword>
<dbReference type="InterPro" id="IPR050879">
    <property type="entry name" value="Acyltransferase_3"/>
</dbReference>
<dbReference type="GO" id="GO:0016746">
    <property type="term" value="F:acyltransferase activity"/>
    <property type="evidence" value="ECO:0007669"/>
    <property type="project" value="UniProtKB-KW"/>
</dbReference>
<feature type="domain" description="SGNH" evidence="5">
    <location>
        <begin position="445"/>
        <end position="658"/>
    </location>
</feature>
<keyword evidence="3" id="KW-1133">Transmembrane helix</keyword>
<keyword evidence="7" id="KW-1185">Reference proteome</keyword>
<dbReference type="InterPro" id="IPR002656">
    <property type="entry name" value="Acyl_transf_3_dom"/>
</dbReference>
<protein>
    <submittedName>
        <fullName evidence="6">Peptidoglycan/LPS O-acetylase OafA/YrhL, contains acyltransferase and SGNH-hydrolase domains</fullName>
    </submittedName>
</protein>
<name>A0A1H3FNZ9_9BACI</name>
<organism evidence="6 7">
    <name type="scientific">Salimicrobium album</name>
    <dbReference type="NCBI Taxonomy" id="50717"/>
    <lineage>
        <taxon>Bacteria</taxon>
        <taxon>Bacillati</taxon>
        <taxon>Bacillota</taxon>
        <taxon>Bacilli</taxon>
        <taxon>Bacillales</taxon>
        <taxon>Bacillaceae</taxon>
        <taxon>Salimicrobium</taxon>
    </lineage>
</organism>
<evidence type="ECO:0000256" key="1">
    <source>
        <dbReference type="ARBA" id="ARBA00004370"/>
    </source>
</evidence>
<comment type="subcellular location">
    <subcellularLocation>
        <location evidence="1">Membrane</location>
    </subcellularLocation>
</comment>
<feature type="transmembrane region" description="Helical" evidence="3">
    <location>
        <begin position="214"/>
        <end position="233"/>
    </location>
</feature>
<accession>A0A1H3FNZ9</accession>
<sequence length="671" mass="75314">MDNREKTRDLRAPEKRFRPELEGVRAVAALLVAIYHIWLGSVSGGVDVFFIVSGYLITTSLLSRMVKYGRINLAEYLLGLGKRLFPVAYVVIITVALLSIVIMPLSQWPQLISHMFSSAFYFQNWQLAFNAVDYLAQNNNSSPFQHFWALSLQGQFYVTWPLVIFLSVMLAKKLLKTPVRKTLLGVLAFIFIASMSYSIYITEVNQPWAYFDTFARAWEFSLGGMLALLLPYLRLPKNVSFGLGWAGLAVICLTGIVVPVSSVFPGYAALLPISGVIMVILAAETGHGFGVEKLLGSKPFMYFGGISYGFYLWHYPLLIFYYNYFGTDTIPIQWGLLILVITFVLSVASVRLVESPIRTINLREAKGKVAAVLVALVVPVLAVYFSWDIYASQAKDNLNDDYNQQDYPGALAMEEGVEAPEGVEPILNPPGSESNLPEFYSDKDCYTDLEEEGVSHCSYGQTENPDYTVALVGGSHTGHWFPALNRLSDELNMQIDVYNKDGCRFTTDDFGGAMNESCMEWNEKVIEPLLEDPPDMVFGTATVNNMPKVPEGYIEQWEKLDGVTEVFAIRDNPRMGERIPECLETKSEEECSIEREGSLPKTPPWEITEGIPDNVTFADLSEYFCDEDTCHSVVGNVIVYRDVHHISNLYSYTLAEPLKKPLREALENLDE</sequence>
<dbReference type="PANTHER" id="PTHR23028:SF53">
    <property type="entry name" value="ACYL_TRANSF_3 DOMAIN-CONTAINING PROTEIN"/>
    <property type="match status" value="1"/>
</dbReference>
<gene>
    <name evidence="6" type="ORF">SAMN04488081_1625</name>
</gene>